<organism evidence="1 2">
    <name type="scientific">Lysobacter hankyongensis</name>
    <dbReference type="NCBI Taxonomy" id="1176535"/>
    <lineage>
        <taxon>Bacteria</taxon>
        <taxon>Pseudomonadati</taxon>
        <taxon>Pseudomonadota</taxon>
        <taxon>Gammaproteobacteria</taxon>
        <taxon>Lysobacterales</taxon>
        <taxon>Lysobacteraceae</taxon>
        <taxon>Lysobacter</taxon>
    </lineage>
</organism>
<dbReference type="Proteomes" id="UP001499959">
    <property type="component" value="Unassembled WGS sequence"/>
</dbReference>
<gene>
    <name evidence="1" type="ORF">GCM10023307_16090</name>
</gene>
<evidence type="ECO:0000313" key="2">
    <source>
        <dbReference type="Proteomes" id="UP001499959"/>
    </source>
</evidence>
<proteinExistence type="predicted"/>
<accession>A0ABP9B813</accession>
<sequence>MRKLIIPEALQEEFSTVEALWYCNGTTRRVDALVVSWVKYEKQLRRLFSFFVFQHPKINEKTLDDVISAFVANRNLNPETFISGIKELGVTPIPKLLGNAHAGLWAEIKRIKVYRNKIMHGQQTGQGIQSAQLERDVIHIINWMTALADASDSAFGYDGLKRGAYRIAKASAHVPVQNYPFSNTNELKQWLSTLRV</sequence>
<protein>
    <recommendedName>
        <fullName evidence="3">Apea-like HEPN domain-containing protein</fullName>
    </recommendedName>
</protein>
<name>A0ABP9B813_9GAMM</name>
<keyword evidence="2" id="KW-1185">Reference proteome</keyword>
<evidence type="ECO:0008006" key="3">
    <source>
        <dbReference type="Google" id="ProtNLM"/>
    </source>
</evidence>
<dbReference type="EMBL" id="BAABJE010000007">
    <property type="protein sequence ID" value="GAA4791581.1"/>
    <property type="molecule type" value="Genomic_DNA"/>
</dbReference>
<evidence type="ECO:0000313" key="1">
    <source>
        <dbReference type="EMBL" id="GAA4791581.1"/>
    </source>
</evidence>
<reference evidence="2" key="1">
    <citation type="journal article" date="2019" name="Int. J. Syst. Evol. Microbiol.">
        <title>The Global Catalogue of Microorganisms (GCM) 10K type strain sequencing project: providing services to taxonomists for standard genome sequencing and annotation.</title>
        <authorList>
            <consortium name="The Broad Institute Genomics Platform"/>
            <consortium name="The Broad Institute Genome Sequencing Center for Infectious Disease"/>
            <person name="Wu L."/>
            <person name="Ma J."/>
        </authorList>
    </citation>
    <scope>NUCLEOTIDE SEQUENCE [LARGE SCALE GENOMIC DNA]</scope>
    <source>
        <strain evidence="2">JCM 18204</strain>
    </source>
</reference>
<dbReference type="RefSeq" id="WP_345302806.1">
    <property type="nucleotide sequence ID" value="NZ_BAABJE010000007.1"/>
</dbReference>
<comment type="caution">
    <text evidence="1">The sequence shown here is derived from an EMBL/GenBank/DDBJ whole genome shotgun (WGS) entry which is preliminary data.</text>
</comment>